<dbReference type="GO" id="GO:0042918">
    <property type="term" value="P:alkanesulfonate transmembrane transport"/>
    <property type="evidence" value="ECO:0007669"/>
    <property type="project" value="UniProtKB-ARBA"/>
</dbReference>
<evidence type="ECO:0000256" key="3">
    <source>
        <dbReference type="ARBA" id="ARBA00009306"/>
    </source>
</evidence>
<dbReference type="NCBIfam" id="TIGR01183">
    <property type="entry name" value="ntrB"/>
    <property type="match status" value="1"/>
</dbReference>
<feature type="transmembrane region" description="Helical" evidence="12">
    <location>
        <begin position="255"/>
        <end position="277"/>
    </location>
</feature>
<dbReference type="SUPFAM" id="SSF161098">
    <property type="entry name" value="MetI-like"/>
    <property type="match status" value="1"/>
</dbReference>
<comment type="subcellular location">
    <subcellularLocation>
        <location evidence="1">Cell inner membrane</location>
    </subcellularLocation>
    <subcellularLocation>
        <location evidence="2 12">Cell membrane</location>
        <topology evidence="2 12">Multi-pass membrane protein</topology>
    </subcellularLocation>
</comment>
<evidence type="ECO:0000256" key="5">
    <source>
        <dbReference type="ARBA" id="ARBA00022475"/>
    </source>
</evidence>
<evidence type="ECO:0000256" key="12">
    <source>
        <dbReference type="RuleBase" id="RU363032"/>
    </source>
</evidence>
<dbReference type="RefSeq" id="WP_188575102.1">
    <property type="nucleotide sequence ID" value="NZ_BMCT01000001.1"/>
</dbReference>
<dbReference type="PROSITE" id="PS50928">
    <property type="entry name" value="ABC_TM1"/>
    <property type="match status" value="1"/>
</dbReference>
<dbReference type="GO" id="GO:0005886">
    <property type="term" value="C:plasma membrane"/>
    <property type="evidence" value="ECO:0007669"/>
    <property type="project" value="UniProtKB-SubCell"/>
</dbReference>
<dbReference type="Proteomes" id="UP000606044">
    <property type="component" value="Unassembled WGS sequence"/>
</dbReference>
<gene>
    <name evidence="14" type="primary">nrtB</name>
    <name evidence="14" type="ORF">GCM10007301_05110</name>
</gene>
<dbReference type="EMBL" id="BMCT01000001">
    <property type="protein sequence ID" value="GGF48830.1"/>
    <property type="molecule type" value="Genomic_DNA"/>
</dbReference>
<dbReference type="GO" id="GO:0006811">
    <property type="term" value="P:monoatomic ion transport"/>
    <property type="evidence" value="ECO:0007669"/>
    <property type="project" value="UniProtKB-KW"/>
</dbReference>
<protein>
    <submittedName>
        <fullName evidence="14">Nitrate ABC transporter, permease protein</fullName>
    </submittedName>
</protein>
<name>A0A917BLY1_9HYPH</name>
<keyword evidence="8 12" id="KW-1133">Transmembrane helix</keyword>
<dbReference type="PANTHER" id="PTHR30151:SF7">
    <property type="entry name" value="NITRATE IMPORT PERMEASE PROTEIN NRTB"/>
    <property type="match status" value="1"/>
</dbReference>
<dbReference type="InterPro" id="IPR000515">
    <property type="entry name" value="MetI-like"/>
</dbReference>
<keyword evidence="5" id="KW-1003">Cell membrane</keyword>
<keyword evidence="4 12" id="KW-0813">Transport</keyword>
<evidence type="ECO:0000313" key="14">
    <source>
        <dbReference type="EMBL" id="GGF48830.1"/>
    </source>
</evidence>
<evidence type="ECO:0000259" key="13">
    <source>
        <dbReference type="PROSITE" id="PS50928"/>
    </source>
</evidence>
<dbReference type="FunFam" id="1.10.3720.10:FF:000003">
    <property type="entry name" value="Aliphatic sulfonate ABC transporter permease"/>
    <property type="match status" value="1"/>
</dbReference>
<dbReference type="Pfam" id="PF00528">
    <property type="entry name" value="BPD_transp_1"/>
    <property type="match status" value="1"/>
</dbReference>
<evidence type="ECO:0000256" key="1">
    <source>
        <dbReference type="ARBA" id="ARBA00004533"/>
    </source>
</evidence>
<keyword evidence="10 12" id="KW-0472">Membrane</keyword>
<comment type="similarity">
    <text evidence="3 12">Belongs to the binding-protein-dependent transport system permease family.</text>
</comment>
<keyword evidence="7 12" id="KW-0812">Transmembrane</keyword>
<dbReference type="AlphaFoldDB" id="A0A917BLY1"/>
<dbReference type="InterPro" id="IPR005889">
    <property type="entry name" value="NtrB"/>
</dbReference>
<reference evidence="14" key="1">
    <citation type="journal article" date="2014" name="Int. J. Syst. Evol. Microbiol.">
        <title>Complete genome sequence of Corynebacterium casei LMG S-19264T (=DSM 44701T), isolated from a smear-ripened cheese.</title>
        <authorList>
            <consortium name="US DOE Joint Genome Institute (JGI-PGF)"/>
            <person name="Walter F."/>
            <person name="Albersmeier A."/>
            <person name="Kalinowski J."/>
            <person name="Ruckert C."/>
        </authorList>
    </citation>
    <scope>NUCLEOTIDE SEQUENCE</scope>
    <source>
        <strain evidence="14">CCM 7897</strain>
    </source>
</reference>
<organism evidence="14 15">
    <name type="scientific">Azorhizobium oxalatiphilum</name>
    <dbReference type="NCBI Taxonomy" id="980631"/>
    <lineage>
        <taxon>Bacteria</taxon>
        <taxon>Pseudomonadati</taxon>
        <taxon>Pseudomonadota</taxon>
        <taxon>Alphaproteobacteria</taxon>
        <taxon>Hyphomicrobiales</taxon>
        <taxon>Xanthobacteraceae</taxon>
        <taxon>Azorhizobium</taxon>
    </lineage>
</organism>
<evidence type="ECO:0000256" key="2">
    <source>
        <dbReference type="ARBA" id="ARBA00004651"/>
    </source>
</evidence>
<dbReference type="PANTHER" id="PTHR30151">
    <property type="entry name" value="ALKANE SULFONATE ABC TRANSPORTER-RELATED, MEMBRANE SUBUNIT"/>
    <property type="match status" value="1"/>
</dbReference>
<reference evidence="14" key="2">
    <citation type="submission" date="2020-09" db="EMBL/GenBank/DDBJ databases">
        <authorList>
            <person name="Sun Q."/>
            <person name="Sedlacek I."/>
        </authorList>
    </citation>
    <scope>NUCLEOTIDE SEQUENCE</scope>
    <source>
        <strain evidence="14">CCM 7897</strain>
    </source>
</reference>
<feature type="transmembrane region" description="Helical" evidence="12">
    <location>
        <begin position="101"/>
        <end position="119"/>
    </location>
</feature>
<evidence type="ECO:0000256" key="9">
    <source>
        <dbReference type="ARBA" id="ARBA00023065"/>
    </source>
</evidence>
<feature type="domain" description="ABC transmembrane type-1" evidence="13">
    <location>
        <begin position="93"/>
        <end position="273"/>
    </location>
</feature>
<dbReference type="Gene3D" id="1.10.3720.10">
    <property type="entry name" value="MetI-like"/>
    <property type="match status" value="1"/>
</dbReference>
<dbReference type="InterPro" id="IPR035906">
    <property type="entry name" value="MetI-like_sf"/>
</dbReference>
<comment type="function">
    <text evidence="11">Probably part of an ABC transporter complex. Probably responsible for the translocation of the substrate across the membrane.</text>
</comment>
<proteinExistence type="inferred from homology"/>
<evidence type="ECO:0000256" key="6">
    <source>
        <dbReference type="ARBA" id="ARBA00022519"/>
    </source>
</evidence>
<evidence type="ECO:0000256" key="11">
    <source>
        <dbReference type="ARBA" id="ARBA00056719"/>
    </source>
</evidence>
<evidence type="ECO:0000256" key="4">
    <source>
        <dbReference type="ARBA" id="ARBA00022448"/>
    </source>
</evidence>
<feature type="transmembrane region" description="Helical" evidence="12">
    <location>
        <begin position="222"/>
        <end position="243"/>
    </location>
</feature>
<evidence type="ECO:0000256" key="8">
    <source>
        <dbReference type="ARBA" id="ARBA00022989"/>
    </source>
</evidence>
<evidence type="ECO:0000313" key="15">
    <source>
        <dbReference type="Proteomes" id="UP000606044"/>
    </source>
</evidence>
<sequence length="284" mass="30140">MGLPLRLRAALVSVLLLVVFLLAWQAGTAGFRGGGAGLPAGMDPEYAKLMGITASSSTSAMPSPGDVGKQLWALLSDPFYDKGPNDKGLGIQLAFSLGRVLLGYGGAVLVAIPLGFVIGMSPLMSRALDPFIQVLKPISPLAWMPLALYTIKDSAVSAVFVIFICSVWPMLLNTAFGVASVRREWLNVARTLEVGPLKRAFTIILPAAAPTILTGMRISIGIAWLVIVAAEMLVGGTGIGYFVWNEWNNLSITNVIIAILVIGVMGMILDQILAYVARLVTFPE</sequence>
<evidence type="ECO:0000256" key="10">
    <source>
        <dbReference type="ARBA" id="ARBA00023136"/>
    </source>
</evidence>
<accession>A0A917BLY1</accession>
<dbReference type="GO" id="GO:0015112">
    <property type="term" value="F:nitrate transmembrane transporter activity"/>
    <property type="evidence" value="ECO:0007669"/>
    <property type="project" value="InterPro"/>
</dbReference>
<keyword evidence="6" id="KW-0997">Cell inner membrane</keyword>
<evidence type="ECO:0000256" key="7">
    <source>
        <dbReference type="ARBA" id="ARBA00022692"/>
    </source>
</evidence>
<feature type="transmembrane region" description="Helical" evidence="12">
    <location>
        <begin position="157"/>
        <end position="179"/>
    </location>
</feature>
<keyword evidence="15" id="KW-1185">Reference proteome</keyword>
<comment type="caution">
    <text evidence="14">The sequence shown here is derived from an EMBL/GenBank/DDBJ whole genome shotgun (WGS) entry which is preliminary data.</text>
</comment>
<keyword evidence="9" id="KW-0406">Ion transport</keyword>
<dbReference type="CDD" id="cd06261">
    <property type="entry name" value="TM_PBP2"/>
    <property type="match status" value="1"/>
</dbReference>